<gene>
    <name evidence="16" type="primary">sasA_292</name>
    <name evidence="16" type="ORF">SDC9_120945</name>
</gene>
<dbReference type="InterPro" id="IPR003661">
    <property type="entry name" value="HisK_dim/P_dom"/>
</dbReference>
<dbReference type="SMART" id="SM00387">
    <property type="entry name" value="HATPase_c"/>
    <property type="match status" value="1"/>
</dbReference>
<dbReference type="Pfam" id="PF00672">
    <property type="entry name" value="HAMP"/>
    <property type="match status" value="1"/>
</dbReference>
<dbReference type="Pfam" id="PF00512">
    <property type="entry name" value="HisKA"/>
    <property type="match status" value="1"/>
</dbReference>
<evidence type="ECO:0000256" key="7">
    <source>
        <dbReference type="ARBA" id="ARBA00022692"/>
    </source>
</evidence>
<evidence type="ECO:0000256" key="13">
    <source>
        <dbReference type="ARBA" id="ARBA00023136"/>
    </source>
</evidence>
<name>A0A645CAK7_9ZZZZ</name>
<dbReference type="InterPro" id="IPR004358">
    <property type="entry name" value="Sig_transdc_His_kin-like_C"/>
</dbReference>
<evidence type="ECO:0000259" key="14">
    <source>
        <dbReference type="PROSITE" id="PS50109"/>
    </source>
</evidence>
<dbReference type="InterPro" id="IPR005467">
    <property type="entry name" value="His_kinase_dom"/>
</dbReference>
<keyword evidence="4" id="KW-1003">Cell membrane</keyword>
<dbReference type="PANTHER" id="PTHR45528:SF1">
    <property type="entry name" value="SENSOR HISTIDINE KINASE CPXA"/>
    <property type="match status" value="1"/>
</dbReference>
<evidence type="ECO:0000256" key="9">
    <source>
        <dbReference type="ARBA" id="ARBA00022777"/>
    </source>
</evidence>
<evidence type="ECO:0000256" key="10">
    <source>
        <dbReference type="ARBA" id="ARBA00022840"/>
    </source>
</evidence>
<dbReference type="AlphaFoldDB" id="A0A645CAK7"/>
<reference evidence="16" key="1">
    <citation type="submission" date="2019-08" db="EMBL/GenBank/DDBJ databases">
        <authorList>
            <person name="Kucharzyk K."/>
            <person name="Murdoch R.W."/>
            <person name="Higgins S."/>
            <person name="Loffler F."/>
        </authorList>
    </citation>
    <scope>NUCLEOTIDE SEQUENCE</scope>
</reference>
<dbReference type="InterPro" id="IPR003594">
    <property type="entry name" value="HATPase_dom"/>
</dbReference>
<dbReference type="FunFam" id="1.10.287.130:FF:000001">
    <property type="entry name" value="Two-component sensor histidine kinase"/>
    <property type="match status" value="1"/>
</dbReference>
<evidence type="ECO:0000256" key="3">
    <source>
        <dbReference type="ARBA" id="ARBA00012438"/>
    </source>
</evidence>
<dbReference type="InterPro" id="IPR003660">
    <property type="entry name" value="HAMP_dom"/>
</dbReference>
<dbReference type="GO" id="GO:0005886">
    <property type="term" value="C:plasma membrane"/>
    <property type="evidence" value="ECO:0007669"/>
    <property type="project" value="UniProtKB-SubCell"/>
</dbReference>
<keyword evidence="12" id="KW-0902">Two-component regulatory system</keyword>
<keyword evidence="6 16" id="KW-0808">Transferase</keyword>
<feature type="domain" description="Histidine kinase" evidence="14">
    <location>
        <begin position="67"/>
        <end position="283"/>
    </location>
</feature>
<dbReference type="PROSITE" id="PS50885">
    <property type="entry name" value="HAMP"/>
    <property type="match status" value="1"/>
</dbReference>
<evidence type="ECO:0000259" key="15">
    <source>
        <dbReference type="PROSITE" id="PS50885"/>
    </source>
</evidence>
<dbReference type="PROSITE" id="PS50109">
    <property type="entry name" value="HIS_KIN"/>
    <property type="match status" value="1"/>
</dbReference>
<keyword evidence="13" id="KW-0472">Membrane</keyword>
<dbReference type="Gene3D" id="3.30.565.10">
    <property type="entry name" value="Histidine kinase-like ATPase, C-terminal domain"/>
    <property type="match status" value="1"/>
</dbReference>
<proteinExistence type="predicted"/>
<evidence type="ECO:0000256" key="2">
    <source>
        <dbReference type="ARBA" id="ARBA00004651"/>
    </source>
</evidence>
<comment type="caution">
    <text evidence="16">The sequence shown here is derived from an EMBL/GenBank/DDBJ whole genome shotgun (WGS) entry which is preliminary data.</text>
</comment>
<dbReference type="InterPro" id="IPR036097">
    <property type="entry name" value="HisK_dim/P_sf"/>
</dbReference>
<dbReference type="SMART" id="SM00304">
    <property type="entry name" value="HAMP"/>
    <property type="match status" value="1"/>
</dbReference>
<comment type="catalytic activity">
    <reaction evidence="1">
        <text>ATP + protein L-histidine = ADP + protein N-phospho-L-histidine.</text>
        <dbReference type="EC" id="2.7.13.3"/>
    </reaction>
</comment>
<evidence type="ECO:0000256" key="5">
    <source>
        <dbReference type="ARBA" id="ARBA00022553"/>
    </source>
</evidence>
<dbReference type="CDD" id="cd06225">
    <property type="entry name" value="HAMP"/>
    <property type="match status" value="1"/>
</dbReference>
<dbReference type="Gene3D" id="1.10.287.130">
    <property type="match status" value="1"/>
</dbReference>
<dbReference type="InterPro" id="IPR050398">
    <property type="entry name" value="HssS/ArlS-like"/>
</dbReference>
<dbReference type="PRINTS" id="PR00344">
    <property type="entry name" value="BCTRLSENSOR"/>
</dbReference>
<dbReference type="EC" id="2.7.13.3" evidence="3"/>
<evidence type="ECO:0000256" key="8">
    <source>
        <dbReference type="ARBA" id="ARBA00022741"/>
    </source>
</evidence>
<dbReference type="SUPFAM" id="SSF47384">
    <property type="entry name" value="Homodimeric domain of signal transducing histidine kinase"/>
    <property type="match status" value="1"/>
</dbReference>
<feature type="domain" description="HAMP" evidence="15">
    <location>
        <begin position="7"/>
        <end position="59"/>
    </location>
</feature>
<sequence>MVFLYTRRFSKPLREIAHTSTSMAAGDFSNRVTEEGTKEIYDMAVAFNTMAGKLSETEQVRRDFIANLSHELRSPMTNIRGFIQGILDGTIPQAESGHYLEIVLNETNRLTKLVTGLLNLSRIENSDMPLEMTSININELIRLVLITKVNQIEQKGLDVRLNFIEEVSTVRCDRDQIEQVLINLIDNAIKFTPNGGVIQITTGYMSSDTLSVTVRDNGIGVLKQDAAYIFDRFYKADKAHASGSGTGLGLSISKMILEKHGQRIELLDSEDGAAFRFTLQRVNGHEGSK</sequence>
<keyword evidence="9 16" id="KW-0418">Kinase</keyword>
<dbReference type="SUPFAM" id="SSF158472">
    <property type="entry name" value="HAMP domain-like"/>
    <property type="match status" value="1"/>
</dbReference>
<evidence type="ECO:0000256" key="12">
    <source>
        <dbReference type="ARBA" id="ARBA00023012"/>
    </source>
</evidence>
<keyword evidence="10" id="KW-0067">ATP-binding</keyword>
<dbReference type="CDD" id="cd00082">
    <property type="entry name" value="HisKA"/>
    <property type="match status" value="1"/>
</dbReference>
<organism evidence="16">
    <name type="scientific">bioreactor metagenome</name>
    <dbReference type="NCBI Taxonomy" id="1076179"/>
    <lineage>
        <taxon>unclassified sequences</taxon>
        <taxon>metagenomes</taxon>
        <taxon>ecological metagenomes</taxon>
    </lineage>
</organism>
<dbReference type="Pfam" id="PF02518">
    <property type="entry name" value="HATPase_c"/>
    <property type="match status" value="1"/>
</dbReference>
<dbReference type="SMART" id="SM00388">
    <property type="entry name" value="HisKA"/>
    <property type="match status" value="1"/>
</dbReference>
<keyword evidence="8" id="KW-0547">Nucleotide-binding</keyword>
<dbReference type="GO" id="GO:0005524">
    <property type="term" value="F:ATP binding"/>
    <property type="evidence" value="ECO:0007669"/>
    <property type="project" value="UniProtKB-KW"/>
</dbReference>
<dbReference type="FunFam" id="3.30.565.10:FF:000006">
    <property type="entry name" value="Sensor histidine kinase WalK"/>
    <property type="match status" value="1"/>
</dbReference>
<comment type="subcellular location">
    <subcellularLocation>
        <location evidence="2">Cell membrane</location>
        <topology evidence="2">Multi-pass membrane protein</topology>
    </subcellularLocation>
</comment>
<evidence type="ECO:0000256" key="4">
    <source>
        <dbReference type="ARBA" id="ARBA00022475"/>
    </source>
</evidence>
<keyword evidence="7" id="KW-0812">Transmembrane</keyword>
<dbReference type="Gene3D" id="6.10.340.10">
    <property type="match status" value="1"/>
</dbReference>
<dbReference type="PANTHER" id="PTHR45528">
    <property type="entry name" value="SENSOR HISTIDINE KINASE CPXA"/>
    <property type="match status" value="1"/>
</dbReference>
<dbReference type="GO" id="GO:0000155">
    <property type="term" value="F:phosphorelay sensor kinase activity"/>
    <property type="evidence" value="ECO:0007669"/>
    <property type="project" value="InterPro"/>
</dbReference>
<dbReference type="EMBL" id="VSSQ01025669">
    <property type="protein sequence ID" value="MPM73960.1"/>
    <property type="molecule type" value="Genomic_DNA"/>
</dbReference>
<evidence type="ECO:0000313" key="16">
    <source>
        <dbReference type="EMBL" id="MPM73960.1"/>
    </source>
</evidence>
<protein>
    <recommendedName>
        <fullName evidence="3">histidine kinase</fullName>
        <ecNumber evidence="3">2.7.13.3</ecNumber>
    </recommendedName>
</protein>
<accession>A0A645CAK7</accession>
<dbReference type="InterPro" id="IPR036890">
    <property type="entry name" value="HATPase_C_sf"/>
</dbReference>
<keyword evidence="5" id="KW-0597">Phosphoprotein</keyword>
<evidence type="ECO:0000256" key="6">
    <source>
        <dbReference type="ARBA" id="ARBA00022679"/>
    </source>
</evidence>
<dbReference type="SUPFAM" id="SSF55874">
    <property type="entry name" value="ATPase domain of HSP90 chaperone/DNA topoisomerase II/histidine kinase"/>
    <property type="match status" value="1"/>
</dbReference>
<dbReference type="CDD" id="cd00075">
    <property type="entry name" value="HATPase"/>
    <property type="match status" value="1"/>
</dbReference>
<evidence type="ECO:0000256" key="1">
    <source>
        <dbReference type="ARBA" id="ARBA00000085"/>
    </source>
</evidence>
<keyword evidence="11" id="KW-1133">Transmembrane helix</keyword>
<evidence type="ECO:0000256" key="11">
    <source>
        <dbReference type="ARBA" id="ARBA00022989"/>
    </source>
</evidence>